<dbReference type="EMBL" id="JAOZEW010000007">
    <property type="protein sequence ID" value="MCV9927781.1"/>
    <property type="molecule type" value="Genomic_DNA"/>
</dbReference>
<dbReference type="NCBIfam" id="NF047659">
    <property type="entry name" value="THC0290_0291_fam"/>
    <property type="match status" value="1"/>
</dbReference>
<sequence>MFKKTALSLLISFTFLHNTVAQSKLAHEIGIISGPVSFKSDYGQRNNYTTNVGNTGFGIGLVHFLNFSYNAKHETYFNEHFKVRSEISYSHTNLHHFGETVNGNPNKIGVIQLKAMSGSTSLANIGTQLEYSPFMKIHDFENTIGAFSPYISAGIQVSYYNAKASSKLGPLGNPATTFYKYLTPSDGHAHGFSNQSGTVLSFTTGIGVHYKLAPLHDLLFEARFQYYNSDWVDGLNPNKEIYKENKSNDAQVWFTFGYAYYLDF</sequence>
<organism evidence="1 2">
    <name type="scientific">Flavobacterium shii</name>
    <dbReference type="NCBI Taxonomy" id="2987687"/>
    <lineage>
        <taxon>Bacteria</taxon>
        <taxon>Pseudomonadati</taxon>
        <taxon>Bacteroidota</taxon>
        <taxon>Flavobacteriia</taxon>
        <taxon>Flavobacteriales</taxon>
        <taxon>Flavobacteriaceae</taxon>
        <taxon>Flavobacterium</taxon>
    </lineage>
</organism>
<evidence type="ECO:0000313" key="2">
    <source>
        <dbReference type="Proteomes" id="UP001151079"/>
    </source>
</evidence>
<gene>
    <name evidence="1" type="ORF">OIU83_08970</name>
</gene>
<name>A0A9X2ZAW3_9FLAO</name>
<evidence type="ECO:0000313" key="1">
    <source>
        <dbReference type="EMBL" id="MCV9927781.1"/>
    </source>
</evidence>
<dbReference type="Gene3D" id="2.40.160.20">
    <property type="match status" value="1"/>
</dbReference>
<reference evidence="1" key="1">
    <citation type="submission" date="2022-10" db="EMBL/GenBank/DDBJ databases">
        <title>Two novel species of Flavobacterium.</title>
        <authorList>
            <person name="Liu Q."/>
            <person name="Xin Y.-H."/>
        </authorList>
    </citation>
    <scope>NUCLEOTIDE SEQUENCE</scope>
    <source>
        <strain evidence="1">LS1R49</strain>
    </source>
</reference>
<accession>A0A9X2ZAW3</accession>
<dbReference type="RefSeq" id="WP_264205915.1">
    <property type="nucleotide sequence ID" value="NZ_JAOZEW010000007.1"/>
</dbReference>
<protein>
    <submittedName>
        <fullName evidence="1">Outer membrane beta-barrel protein</fullName>
    </submittedName>
</protein>
<dbReference type="AlphaFoldDB" id="A0A9X2ZAW3"/>
<comment type="caution">
    <text evidence="1">The sequence shown here is derived from an EMBL/GenBank/DDBJ whole genome shotgun (WGS) entry which is preliminary data.</text>
</comment>
<proteinExistence type="predicted"/>
<keyword evidence="2" id="KW-1185">Reference proteome</keyword>
<dbReference type="Proteomes" id="UP001151079">
    <property type="component" value="Unassembled WGS sequence"/>
</dbReference>